<dbReference type="Gene3D" id="3.40.50.720">
    <property type="entry name" value="NAD(P)-binding Rossmann-like Domain"/>
    <property type="match status" value="1"/>
</dbReference>
<dbReference type="GO" id="GO:0050661">
    <property type="term" value="F:NADP binding"/>
    <property type="evidence" value="ECO:0007669"/>
    <property type="project" value="InterPro"/>
</dbReference>
<dbReference type="InterPro" id="IPR036291">
    <property type="entry name" value="NAD(P)-bd_dom_sf"/>
</dbReference>
<name>A0A6A7N6C0_9BURK</name>
<organism evidence="2 3">
    <name type="scientific">Rugamonas aquatica</name>
    <dbReference type="NCBI Taxonomy" id="2743357"/>
    <lineage>
        <taxon>Bacteria</taxon>
        <taxon>Pseudomonadati</taxon>
        <taxon>Pseudomonadota</taxon>
        <taxon>Betaproteobacteria</taxon>
        <taxon>Burkholderiales</taxon>
        <taxon>Oxalobacteraceae</taxon>
        <taxon>Telluria group</taxon>
        <taxon>Rugamonas</taxon>
    </lineage>
</organism>
<reference evidence="2 3" key="1">
    <citation type="submission" date="2019-10" db="EMBL/GenBank/DDBJ databases">
        <title>Two novel species isolated from a subtropical stream in China.</title>
        <authorList>
            <person name="Lu H."/>
        </authorList>
    </citation>
    <scope>NUCLEOTIDE SEQUENCE [LARGE SCALE GENOMIC DNA]</scope>
    <source>
        <strain evidence="2 3">FT29W</strain>
    </source>
</reference>
<feature type="domain" description="Aspartate/homoserine dehydrogenase NAD-binding" evidence="1">
    <location>
        <begin position="10"/>
        <end position="99"/>
    </location>
</feature>
<sequence length="125" mass="13369">MDNQKIAIIGLGRIGSAFLRNMLGRRERGVELVAVAESGDTPGRQMALDAGLAVTSLDQIVALGTGVDILFDLTGIPAVRREIREKLMAQGNHHTVIASETIARLIWAMTSDDDLPVIAGRSTGY</sequence>
<evidence type="ECO:0000313" key="2">
    <source>
        <dbReference type="EMBL" id="MQA40461.1"/>
    </source>
</evidence>
<dbReference type="InterPro" id="IPR005106">
    <property type="entry name" value="Asp/hSer_DH_NAD-bd"/>
</dbReference>
<dbReference type="Proteomes" id="UP000440498">
    <property type="component" value="Unassembled WGS sequence"/>
</dbReference>
<protein>
    <submittedName>
        <fullName evidence="2">Homoserine dehydrogenase</fullName>
    </submittedName>
</protein>
<evidence type="ECO:0000259" key="1">
    <source>
        <dbReference type="Pfam" id="PF03447"/>
    </source>
</evidence>
<dbReference type="AlphaFoldDB" id="A0A6A7N6C0"/>
<gene>
    <name evidence="2" type="ORF">GEV02_20115</name>
</gene>
<comment type="caution">
    <text evidence="2">The sequence shown here is derived from an EMBL/GenBank/DDBJ whole genome shotgun (WGS) entry which is preliminary data.</text>
</comment>
<evidence type="ECO:0000313" key="3">
    <source>
        <dbReference type="Proteomes" id="UP000440498"/>
    </source>
</evidence>
<dbReference type="RefSeq" id="WP_328595873.1">
    <property type="nucleotide sequence ID" value="NZ_WHUG01000008.1"/>
</dbReference>
<dbReference type="SUPFAM" id="SSF51735">
    <property type="entry name" value="NAD(P)-binding Rossmann-fold domains"/>
    <property type="match status" value="1"/>
</dbReference>
<keyword evidence="3" id="KW-1185">Reference proteome</keyword>
<dbReference type="Pfam" id="PF03447">
    <property type="entry name" value="NAD_binding_3"/>
    <property type="match status" value="1"/>
</dbReference>
<dbReference type="EMBL" id="WHUG01000008">
    <property type="protein sequence ID" value="MQA40461.1"/>
    <property type="molecule type" value="Genomic_DNA"/>
</dbReference>
<proteinExistence type="predicted"/>
<accession>A0A6A7N6C0</accession>
<dbReference type="GO" id="GO:0016491">
    <property type="term" value="F:oxidoreductase activity"/>
    <property type="evidence" value="ECO:0007669"/>
    <property type="project" value="InterPro"/>
</dbReference>